<keyword evidence="4" id="KW-1185">Reference proteome</keyword>
<evidence type="ECO:0000256" key="2">
    <source>
        <dbReference type="HAMAP-Rule" id="MF_01940"/>
    </source>
</evidence>
<gene>
    <name evidence="3" type="primary">thpR</name>
    <name evidence="3" type="ORF">E4665_05425</name>
</gene>
<dbReference type="GO" id="GO:0008664">
    <property type="term" value="F:RNA 2',3'-cyclic 3'-phosphodiesterase activity"/>
    <property type="evidence" value="ECO:0007669"/>
    <property type="project" value="UniProtKB-EC"/>
</dbReference>
<evidence type="ECO:0000313" key="4">
    <source>
        <dbReference type="Proteomes" id="UP000298347"/>
    </source>
</evidence>
<dbReference type="EC" id="3.1.4.58" evidence="2"/>
<feature type="active site" description="Proton donor" evidence="2">
    <location>
        <position position="42"/>
    </location>
</feature>
<dbReference type="Proteomes" id="UP000298347">
    <property type="component" value="Unassembled WGS sequence"/>
</dbReference>
<dbReference type="Pfam" id="PF13563">
    <property type="entry name" value="2_5_RNA_ligase2"/>
    <property type="match status" value="1"/>
</dbReference>
<accession>A0A4Z0GRX7</accession>
<sequence>MKNHYFLAIPVAEEIGEYLQRETIRLKESCSYRQWTDMHDYHITLFFFGPLPEEELEKVVGISTKISDSHTAFDVSISGIEGFGDKRHPRVVFAALAACPELVKIQSELKEALAGHGFIPDNRPYHSHITLAKGWLSGQAFDRRLEKLCSQSIGWKIDRIVLYAVMPGQIPHYNSIKIFSLGKSNEQIFPDIL</sequence>
<name>A0A4Z0GRX7_9BACL</name>
<dbReference type="PANTHER" id="PTHR35561:SF1">
    <property type="entry name" value="RNA 2',3'-CYCLIC PHOSPHODIESTERASE"/>
    <property type="match status" value="1"/>
</dbReference>
<dbReference type="InterPro" id="IPR009097">
    <property type="entry name" value="Cyclic_Pdiesterase"/>
</dbReference>
<dbReference type="OrthoDB" id="9789350at2"/>
<dbReference type="Gene3D" id="3.90.1140.10">
    <property type="entry name" value="Cyclic phosphodiesterase"/>
    <property type="match status" value="1"/>
</dbReference>
<dbReference type="InterPro" id="IPR004175">
    <property type="entry name" value="RNA_CPDase"/>
</dbReference>
<keyword evidence="1 2" id="KW-0378">Hydrolase</keyword>
<feature type="short sequence motif" description="HXTX 2" evidence="2">
    <location>
        <begin position="128"/>
        <end position="131"/>
    </location>
</feature>
<dbReference type="AlphaFoldDB" id="A0A4Z0GRX7"/>
<dbReference type="SUPFAM" id="SSF55144">
    <property type="entry name" value="LigT-like"/>
    <property type="match status" value="1"/>
</dbReference>
<comment type="function">
    <text evidence="2">Hydrolyzes RNA 2',3'-cyclic phosphodiester to an RNA 2'-phosphomonoester.</text>
</comment>
<organism evidence="3 4">
    <name type="scientific">Sporolactobacillus shoreae</name>
    <dbReference type="NCBI Taxonomy" id="1465501"/>
    <lineage>
        <taxon>Bacteria</taxon>
        <taxon>Bacillati</taxon>
        <taxon>Bacillota</taxon>
        <taxon>Bacilli</taxon>
        <taxon>Bacillales</taxon>
        <taxon>Sporolactobacillaceae</taxon>
        <taxon>Sporolactobacillus</taxon>
    </lineage>
</organism>
<feature type="short sequence motif" description="HXTX 1" evidence="2">
    <location>
        <begin position="42"/>
        <end position="45"/>
    </location>
</feature>
<comment type="caution">
    <text evidence="3">The sequence shown here is derived from an EMBL/GenBank/DDBJ whole genome shotgun (WGS) entry which is preliminary data.</text>
</comment>
<reference evidence="3 4" key="1">
    <citation type="journal article" date="2015" name="Int. J. Syst. Evol. Microbiol.">
        <title>Sporolactobacillus shoreae sp. nov. and Sporolactobacillus spathodeae sp. nov., two spore-forming lactic acid bacteria isolated from tree barks in Thailand.</title>
        <authorList>
            <person name="Thamacharoensuk T."/>
            <person name="Kitahara M."/>
            <person name="Ohkuma M."/>
            <person name="Thongchul N."/>
            <person name="Tanasupawat S."/>
        </authorList>
    </citation>
    <scope>NUCLEOTIDE SEQUENCE [LARGE SCALE GENOMIC DNA]</scope>
    <source>
        <strain evidence="3 4">BK92</strain>
    </source>
</reference>
<dbReference type="NCBIfam" id="TIGR02258">
    <property type="entry name" value="2_5_ligase"/>
    <property type="match status" value="1"/>
</dbReference>
<evidence type="ECO:0000313" key="3">
    <source>
        <dbReference type="EMBL" id="TGA99220.1"/>
    </source>
</evidence>
<proteinExistence type="inferred from homology"/>
<dbReference type="EMBL" id="SRJD01000004">
    <property type="protein sequence ID" value="TGA99220.1"/>
    <property type="molecule type" value="Genomic_DNA"/>
</dbReference>
<feature type="active site" description="Proton acceptor" evidence="2">
    <location>
        <position position="128"/>
    </location>
</feature>
<comment type="similarity">
    <text evidence="2">Belongs to the 2H phosphoesterase superfamily. ThpR family.</text>
</comment>
<protein>
    <recommendedName>
        <fullName evidence="2">RNA 2',3'-cyclic phosphodiesterase</fullName>
        <shortName evidence="2">RNA 2',3'-CPDase</shortName>
        <ecNumber evidence="2">3.1.4.58</ecNumber>
    </recommendedName>
</protein>
<comment type="catalytic activity">
    <reaction evidence="2">
        <text>a 3'-end 2',3'-cyclophospho-ribonucleotide-RNA + H2O = a 3'-end 2'-phospho-ribonucleotide-RNA + H(+)</text>
        <dbReference type="Rhea" id="RHEA:11828"/>
        <dbReference type="Rhea" id="RHEA-COMP:10464"/>
        <dbReference type="Rhea" id="RHEA-COMP:17353"/>
        <dbReference type="ChEBI" id="CHEBI:15377"/>
        <dbReference type="ChEBI" id="CHEBI:15378"/>
        <dbReference type="ChEBI" id="CHEBI:83064"/>
        <dbReference type="ChEBI" id="CHEBI:173113"/>
        <dbReference type="EC" id="3.1.4.58"/>
    </reaction>
</comment>
<dbReference type="PANTHER" id="PTHR35561">
    <property type="entry name" value="RNA 2',3'-CYCLIC PHOSPHODIESTERASE"/>
    <property type="match status" value="1"/>
</dbReference>
<evidence type="ECO:0000256" key="1">
    <source>
        <dbReference type="ARBA" id="ARBA00022801"/>
    </source>
</evidence>
<dbReference type="GO" id="GO:0004113">
    <property type="term" value="F:2',3'-cyclic-nucleotide 3'-phosphodiesterase activity"/>
    <property type="evidence" value="ECO:0007669"/>
    <property type="project" value="InterPro"/>
</dbReference>
<dbReference type="HAMAP" id="MF_01940">
    <property type="entry name" value="RNA_CPDase"/>
    <property type="match status" value="1"/>
</dbReference>
<dbReference type="RefSeq" id="WP_135347774.1">
    <property type="nucleotide sequence ID" value="NZ_SRJD01000004.1"/>
</dbReference>